<dbReference type="GO" id="GO:0006753">
    <property type="term" value="P:nucleoside phosphate metabolic process"/>
    <property type="evidence" value="ECO:0007669"/>
    <property type="project" value="TreeGrafter"/>
</dbReference>
<feature type="domain" description="Nudix hydrolase" evidence="3">
    <location>
        <begin position="102"/>
        <end position="240"/>
    </location>
</feature>
<evidence type="ECO:0000256" key="1">
    <source>
        <dbReference type="ARBA" id="ARBA00001946"/>
    </source>
</evidence>
<dbReference type="SUPFAM" id="SSF55811">
    <property type="entry name" value="Nudix"/>
    <property type="match status" value="1"/>
</dbReference>
<dbReference type="Proteomes" id="UP000216444">
    <property type="component" value="Unassembled WGS sequence"/>
</dbReference>
<dbReference type="GO" id="GO:0019693">
    <property type="term" value="P:ribose phosphate metabolic process"/>
    <property type="evidence" value="ECO:0007669"/>
    <property type="project" value="TreeGrafter"/>
</dbReference>
<dbReference type="InterPro" id="IPR000086">
    <property type="entry name" value="NUDIX_hydrolase_dom"/>
</dbReference>
<name>A0A261FCH6_9BIFI</name>
<comment type="cofactor">
    <cofactor evidence="1">
        <name>Mg(2+)</name>
        <dbReference type="ChEBI" id="CHEBI:18420"/>
    </cofactor>
</comment>
<accession>A0A261FCH6</accession>
<dbReference type="PROSITE" id="PS51462">
    <property type="entry name" value="NUDIX"/>
    <property type="match status" value="1"/>
</dbReference>
<protein>
    <submittedName>
        <fullName evidence="4">NTP pyrophosphohydrolase</fullName>
    </submittedName>
</protein>
<dbReference type="InterPro" id="IPR020084">
    <property type="entry name" value="NUDIX_hydrolase_CS"/>
</dbReference>
<dbReference type="GO" id="GO:0016787">
    <property type="term" value="F:hydrolase activity"/>
    <property type="evidence" value="ECO:0007669"/>
    <property type="project" value="UniProtKB-KW"/>
</dbReference>
<gene>
    <name evidence="4" type="ORF">BTIS_1887</name>
</gene>
<evidence type="ECO:0000256" key="2">
    <source>
        <dbReference type="ARBA" id="ARBA00022801"/>
    </source>
</evidence>
<proteinExistence type="predicted"/>
<keyword evidence="2 4" id="KW-0378">Hydrolase</keyword>
<comment type="caution">
    <text evidence="4">The sequence shown here is derived from an EMBL/GenBank/DDBJ whole genome shotgun (WGS) entry which is preliminary data.</text>
</comment>
<reference evidence="4 5" key="1">
    <citation type="journal article" date="2017" name="BMC Genomics">
        <title>Comparative genomic and phylogenomic analyses of the Bifidobacteriaceae family.</title>
        <authorList>
            <person name="Lugli G.A."/>
            <person name="Milani C."/>
            <person name="Turroni F."/>
            <person name="Duranti S."/>
            <person name="Mancabelli L."/>
            <person name="Mangifesta M."/>
            <person name="Ferrario C."/>
            <person name="Modesto M."/>
            <person name="Mattarelli P."/>
            <person name="Jiri K."/>
            <person name="van Sinderen D."/>
            <person name="Ventura M."/>
        </authorList>
    </citation>
    <scope>NUCLEOTIDE SEQUENCE [LARGE SCALE GENOMIC DNA]</scope>
    <source>
        <strain evidence="4 5">DSM 100201</strain>
    </source>
</reference>
<sequence>MCIGSDTHTWPFGRMRKRLRIEYDSPPYGKWVRQVGDQMNDTNDTNDVIKRLEASNDIDMETTPVVESVETVYTGAIFRVEDQTIRLTRHDGSSTRIHRQVMRHAPCVVMLVHDCATDRYLLEREYRVGPNMYAFGIPAGLIDDDEEPHAAALRELHEETGVRPDGQDGIVIDDVAQCYSSEGMTDELANIMVLHLRRWHTGERHFDKDEHVASTWVSWDELNAVGIVSSNATIALKHEALRRALGKPCGDKA</sequence>
<evidence type="ECO:0000313" key="5">
    <source>
        <dbReference type="Proteomes" id="UP000216444"/>
    </source>
</evidence>
<dbReference type="PROSITE" id="PS00893">
    <property type="entry name" value="NUDIX_BOX"/>
    <property type="match status" value="1"/>
</dbReference>
<keyword evidence="5" id="KW-1185">Reference proteome</keyword>
<organism evidence="4 5">
    <name type="scientific">Bifidobacterium tissieri</name>
    <dbReference type="NCBI Taxonomy" id="1630162"/>
    <lineage>
        <taxon>Bacteria</taxon>
        <taxon>Bacillati</taxon>
        <taxon>Actinomycetota</taxon>
        <taxon>Actinomycetes</taxon>
        <taxon>Bifidobacteriales</taxon>
        <taxon>Bifidobacteriaceae</taxon>
        <taxon>Bifidobacterium</taxon>
    </lineage>
</organism>
<evidence type="ECO:0000313" key="4">
    <source>
        <dbReference type="EMBL" id="OZG56586.1"/>
    </source>
</evidence>
<dbReference type="AlphaFoldDB" id="A0A261FCH6"/>
<dbReference type="PANTHER" id="PTHR11839">
    <property type="entry name" value="UDP/ADP-SUGAR PYROPHOSPHATASE"/>
    <property type="match status" value="1"/>
</dbReference>
<dbReference type="GO" id="GO:0005829">
    <property type="term" value="C:cytosol"/>
    <property type="evidence" value="ECO:0007669"/>
    <property type="project" value="TreeGrafter"/>
</dbReference>
<dbReference type="EMBL" id="MWWV01000016">
    <property type="protein sequence ID" value="OZG56586.1"/>
    <property type="molecule type" value="Genomic_DNA"/>
</dbReference>
<dbReference type="Gene3D" id="3.90.79.10">
    <property type="entry name" value="Nucleoside Triphosphate Pyrophosphohydrolase"/>
    <property type="match status" value="1"/>
</dbReference>
<evidence type="ECO:0000259" key="3">
    <source>
        <dbReference type="PROSITE" id="PS51462"/>
    </source>
</evidence>
<dbReference type="PANTHER" id="PTHR11839:SF18">
    <property type="entry name" value="NUDIX HYDROLASE DOMAIN-CONTAINING PROTEIN"/>
    <property type="match status" value="1"/>
</dbReference>
<dbReference type="InterPro" id="IPR015797">
    <property type="entry name" value="NUDIX_hydrolase-like_dom_sf"/>
</dbReference>
<dbReference type="Pfam" id="PF00293">
    <property type="entry name" value="NUDIX"/>
    <property type="match status" value="1"/>
</dbReference>